<dbReference type="EMBL" id="VSSQ01078829">
    <property type="protein sequence ID" value="MPN28508.1"/>
    <property type="molecule type" value="Genomic_DNA"/>
</dbReference>
<dbReference type="AlphaFoldDB" id="A0A645GNL3"/>
<evidence type="ECO:0000256" key="1">
    <source>
        <dbReference type="SAM" id="MobiDB-lite"/>
    </source>
</evidence>
<gene>
    <name evidence="2" type="ORF">SDC9_175950</name>
</gene>
<accession>A0A645GNL3</accession>
<evidence type="ECO:0000313" key="2">
    <source>
        <dbReference type="EMBL" id="MPN28508.1"/>
    </source>
</evidence>
<sequence length="169" mass="19512">MQLRIGKDQYDCRHGNDQQQGDVFSQFVILRVINRKIDTGDGDEKHADLLNVSPEEHLLLGLRQHLQKRTDGPDGDADDLENIRLCAGDGSILNGIRRDDKQKSQSATNDKDISNRHLKTDPLLRVRTNQWRKRKTKDGSTRIPMKIIERFRLVERDTERRNSSEVITS</sequence>
<name>A0A645GNL3_9ZZZZ</name>
<protein>
    <submittedName>
        <fullName evidence="2">Uncharacterized protein</fullName>
    </submittedName>
</protein>
<reference evidence="2" key="1">
    <citation type="submission" date="2019-08" db="EMBL/GenBank/DDBJ databases">
        <authorList>
            <person name="Kucharzyk K."/>
            <person name="Murdoch R.W."/>
            <person name="Higgins S."/>
            <person name="Loffler F."/>
        </authorList>
    </citation>
    <scope>NUCLEOTIDE SEQUENCE</scope>
</reference>
<comment type="caution">
    <text evidence="2">The sequence shown here is derived from an EMBL/GenBank/DDBJ whole genome shotgun (WGS) entry which is preliminary data.</text>
</comment>
<organism evidence="2">
    <name type="scientific">bioreactor metagenome</name>
    <dbReference type="NCBI Taxonomy" id="1076179"/>
    <lineage>
        <taxon>unclassified sequences</taxon>
        <taxon>metagenomes</taxon>
        <taxon>ecological metagenomes</taxon>
    </lineage>
</organism>
<feature type="compositionally biased region" description="Basic and acidic residues" evidence="1">
    <location>
        <begin position="96"/>
        <end position="119"/>
    </location>
</feature>
<proteinExistence type="predicted"/>
<feature type="region of interest" description="Disordered" evidence="1">
    <location>
        <begin position="94"/>
        <end position="119"/>
    </location>
</feature>